<evidence type="ECO:0000256" key="7">
    <source>
        <dbReference type="ARBA" id="ARBA00022795"/>
    </source>
</evidence>
<dbReference type="InterPro" id="IPR053716">
    <property type="entry name" value="Flag_assembly_chemotaxis_eff"/>
</dbReference>
<keyword evidence="6" id="KW-0145">Chemotaxis</keyword>
<evidence type="ECO:0000256" key="9">
    <source>
        <dbReference type="ARBA" id="ARBA00023136"/>
    </source>
</evidence>
<comment type="caution">
    <text evidence="12">The sequence shown here is derived from an EMBL/GenBank/DDBJ whole genome shotgun (WGS) entry which is preliminary data.</text>
</comment>
<dbReference type="Proteomes" id="UP000309133">
    <property type="component" value="Unassembled WGS sequence"/>
</dbReference>
<name>A0A4S4FK69_9MICO</name>
<keyword evidence="12" id="KW-0969">Cilium</keyword>
<sequence length="179" mass="19298">MRDFSLSGLLRLRRLQQDQAGANVLRARSRASELAAQRTHVREAMLGQNNDAANISTMHAIAAARASTSSMLADLAALEIEAQSVVDEATRQHALARRAVLSIEKLETKHIDAARSEELRAEQNILDELAMRPRSRFGADDESVQTPSNGDAADGLGDAELSDFSGHANLSGPEGGDRR</sequence>
<evidence type="ECO:0000256" key="8">
    <source>
        <dbReference type="ARBA" id="ARBA00022927"/>
    </source>
</evidence>
<dbReference type="Gene3D" id="1.10.287.1700">
    <property type="match status" value="1"/>
</dbReference>
<keyword evidence="9" id="KW-0472">Membrane</keyword>
<evidence type="ECO:0000256" key="11">
    <source>
        <dbReference type="SAM" id="MobiDB-lite"/>
    </source>
</evidence>
<evidence type="ECO:0000256" key="4">
    <source>
        <dbReference type="ARBA" id="ARBA00022448"/>
    </source>
</evidence>
<evidence type="ECO:0000256" key="1">
    <source>
        <dbReference type="ARBA" id="ARBA00004413"/>
    </source>
</evidence>
<dbReference type="GO" id="GO:0015031">
    <property type="term" value="P:protein transport"/>
    <property type="evidence" value="ECO:0007669"/>
    <property type="project" value="UniProtKB-KW"/>
</dbReference>
<keyword evidence="8" id="KW-0653">Protein transport</keyword>
<keyword evidence="10" id="KW-1006">Bacterial flagellum protein export</keyword>
<dbReference type="RefSeq" id="WP_136428004.1">
    <property type="nucleotide sequence ID" value="NZ_SSSM01000005.1"/>
</dbReference>
<dbReference type="GO" id="GO:0009288">
    <property type="term" value="C:bacterial-type flagellum"/>
    <property type="evidence" value="ECO:0007669"/>
    <property type="project" value="InterPro"/>
</dbReference>
<keyword evidence="12" id="KW-0282">Flagellum</keyword>
<accession>A0A4S4FK69</accession>
<keyword evidence="12" id="KW-0966">Cell projection</keyword>
<gene>
    <name evidence="12" type="ORF">E6C64_13480</name>
</gene>
<keyword evidence="5" id="KW-1003">Cell membrane</keyword>
<evidence type="ECO:0000256" key="6">
    <source>
        <dbReference type="ARBA" id="ARBA00022500"/>
    </source>
</evidence>
<organism evidence="12 13">
    <name type="scientific">Naasia lichenicola</name>
    <dbReference type="NCBI Taxonomy" id="2565933"/>
    <lineage>
        <taxon>Bacteria</taxon>
        <taxon>Bacillati</taxon>
        <taxon>Actinomycetota</taxon>
        <taxon>Actinomycetes</taxon>
        <taxon>Micrococcales</taxon>
        <taxon>Microbacteriaceae</taxon>
        <taxon>Naasia</taxon>
    </lineage>
</organism>
<dbReference type="GO" id="GO:0006935">
    <property type="term" value="P:chemotaxis"/>
    <property type="evidence" value="ECO:0007669"/>
    <property type="project" value="UniProtKB-KW"/>
</dbReference>
<feature type="region of interest" description="Disordered" evidence="11">
    <location>
        <begin position="136"/>
        <end position="179"/>
    </location>
</feature>
<dbReference type="AlphaFoldDB" id="A0A4S4FK69"/>
<keyword evidence="7" id="KW-1005">Bacterial flagellum biogenesis</keyword>
<keyword evidence="13" id="KW-1185">Reference proteome</keyword>
<proteinExistence type="inferred from homology"/>
<evidence type="ECO:0000256" key="5">
    <source>
        <dbReference type="ARBA" id="ARBA00022475"/>
    </source>
</evidence>
<dbReference type="GO" id="GO:0005886">
    <property type="term" value="C:plasma membrane"/>
    <property type="evidence" value="ECO:0007669"/>
    <property type="project" value="UniProtKB-SubCell"/>
</dbReference>
<protein>
    <recommendedName>
        <fullName evidence="3">Flagellar FliJ protein</fullName>
    </recommendedName>
</protein>
<comment type="subcellular location">
    <subcellularLocation>
        <location evidence="1">Cell membrane</location>
        <topology evidence="1">Peripheral membrane protein</topology>
        <orientation evidence="1">Cytoplasmic side</orientation>
    </subcellularLocation>
</comment>
<evidence type="ECO:0000313" key="12">
    <source>
        <dbReference type="EMBL" id="THG29675.1"/>
    </source>
</evidence>
<evidence type="ECO:0000256" key="10">
    <source>
        <dbReference type="ARBA" id="ARBA00023225"/>
    </source>
</evidence>
<dbReference type="Pfam" id="PF02050">
    <property type="entry name" value="FliJ"/>
    <property type="match status" value="1"/>
</dbReference>
<evidence type="ECO:0000256" key="2">
    <source>
        <dbReference type="ARBA" id="ARBA00010004"/>
    </source>
</evidence>
<keyword evidence="4" id="KW-0813">Transport</keyword>
<evidence type="ECO:0000313" key="13">
    <source>
        <dbReference type="Proteomes" id="UP000309133"/>
    </source>
</evidence>
<dbReference type="GO" id="GO:0071973">
    <property type="term" value="P:bacterial-type flagellum-dependent cell motility"/>
    <property type="evidence" value="ECO:0007669"/>
    <property type="project" value="InterPro"/>
</dbReference>
<comment type="similarity">
    <text evidence="2">Belongs to the FliJ family.</text>
</comment>
<reference evidence="12 13" key="1">
    <citation type="submission" date="2019-04" db="EMBL/GenBank/DDBJ databases">
        <authorList>
            <person name="Jiang L."/>
        </authorList>
    </citation>
    <scope>NUCLEOTIDE SEQUENCE [LARGE SCALE GENOMIC DNA]</scope>
    <source>
        <strain evidence="12 13">YIM 131853</strain>
    </source>
</reference>
<dbReference type="GO" id="GO:0044781">
    <property type="term" value="P:bacterial-type flagellum organization"/>
    <property type="evidence" value="ECO:0007669"/>
    <property type="project" value="UniProtKB-KW"/>
</dbReference>
<evidence type="ECO:0000256" key="3">
    <source>
        <dbReference type="ARBA" id="ARBA00020392"/>
    </source>
</evidence>
<dbReference type="EMBL" id="SSSM01000005">
    <property type="protein sequence ID" value="THG29675.1"/>
    <property type="molecule type" value="Genomic_DNA"/>
</dbReference>
<dbReference type="InterPro" id="IPR012823">
    <property type="entry name" value="Flagell_FliJ"/>
</dbReference>